<dbReference type="OrthoDB" id="3790432at2"/>
<proteinExistence type="predicted"/>
<evidence type="ECO:0000313" key="3">
    <source>
        <dbReference type="Proteomes" id="UP000305887"/>
    </source>
</evidence>
<organism evidence="2 3">
    <name type="scientific">Rubellimicrobium rubrum</name>
    <dbReference type="NCBI Taxonomy" id="2585369"/>
    <lineage>
        <taxon>Bacteria</taxon>
        <taxon>Pseudomonadati</taxon>
        <taxon>Pseudomonadota</taxon>
        <taxon>Alphaproteobacteria</taxon>
        <taxon>Rhodobacterales</taxon>
        <taxon>Roseobacteraceae</taxon>
        <taxon>Rubellimicrobium</taxon>
    </lineage>
</organism>
<accession>A0A5C4MS07</accession>
<name>A0A5C4MS07_9RHOB</name>
<reference evidence="2 3" key="1">
    <citation type="submission" date="2019-06" db="EMBL/GenBank/DDBJ databases">
        <title>YIM 131921 draft genome.</title>
        <authorList>
            <person name="Jiang L."/>
        </authorList>
    </citation>
    <scope>NUCLEOTIDE SEQUENCE [LARGE SCALE GENOMIC DNA]</scope>
    <source>
        <strain evidence="2 3">YIM 131921</strain>
    </source>
</reference>
<dbReference type="RefSeq" id="WP_139078409.1">
    <property type="nucleotide sequence ID" value="NZ_VDFU01000031.1"/>
</dbReference>
<dbReference type="EMBL" id="VDFU01000031">
    <property type="protein sequence ID" value="TNC46858.1"/>
    <property type="molecule type" value="Genomic_DNA"/>
</dbReference>
<evidence type="ECO:0000259" key="1">
    <source>
        <dbReference type="Pfam" id="PF13471"/>
    </source>
</evidence>
<dbReference type="NCBIfam" id="NF033537">
    <property type="entry name" value="lasso_biosyn_B2"/>
    <property type="match status" value="1"/>
</dbReference>
<dbReference type="Proteomes" id="UP000305887">
    <property type="component" value="Unassembled WGS sequence"/>
</dbReference>
<dbReference type="AlphaFoldDB" id="A0A5C4MS07"/>
<dbReference type="InterPro" id="IPR053521">
    <property type="entry name" value="McjB-like"/>
</dbReference>
<dbReference type="InterPro" id="IPR032708">
    <property type="entry name" value="McjB_C"/>
</dbReference>
<gene>
    <name evidence="2" type="ORF">FHG66_17860</name>
</gene>
<sequence length="149" mass="16453">MARRKLVAVHLLYLGPRTWFDLGRAALELGRARWRLGRHSGRALMRMARQGNPTNPKAGLTDSTMVDRVAFAVPRVAGHVPWRADCFVQALAAQSWLARTGVPSDILIGVRQDRAPGFEAHAWLRHGDRIVTGGDVSGFVPLVTPDRDL</sequence>
<protein>
    <submittedName>
        <fullName evidence="2">Lasso peptide biosynthesis B2 protein</fullName>
    </submittedName>
</protein>
<comment type="caution">
    <text evidence="2">The sequence shown here is derived from an EMBL/GenBank/DDBJ whole genome shotgun (WGS) entry which is preliminary data.</text>
</comment>
<feature type="domain" description="Microcin J25-processing protein McjB C-terminal" evidence="1">
    <location>
        <begin position="26"/>
        <end position="143"/>
    </location>
</feature>
<evidence type="ECO:0000313" key="2">
    <source>
        <dbReference type="EMBL" id="TNC46858.1"/>
    </source>
</evidence>
<dbReference type="Pfam" id="PF13471">
    <property type="entry name" value="Transglut_core3"/>
    <property type="match status" value="1"/>
</dbReference>
<keyword evidence="3" id="KW-1185">Reference proteome</keyword>